<dbReference type="Proteomes" id="UP000537890">
    <property type="component" value="Unassembled WGS sequence"/>
</dbReference>
<evidence type="ECO:0000313" key="2">
    <source>
        <dbReference type="Proteomes" id="UP000537890"/>
    </source>
</evidence>
<comment type="caution">
    <text evidence="1">The sequence shown here is derived from an EMBL/GenBank/DDBJ whole genome shotgun (WGS) entry which is preliminary data.</text>
</comment>
<dbReference type="AlphaFoldDB" id="A0A7Z0MQ27"/>
<proteinExistence type="predicted"/>
<name>A0A7Z0MQ27_9GAMM</name>
<dbReference type="EMBL" id="JACCHS010000153">
    <property type="protein sequence ID" value="NYT47450.1"/>
    <property type="molecule type" value="Genomic_DNA"/>
</dbReference>
<sequence length="104" mass="11307">MMLLLFASLRICVQNWNAGEKKIAQVSQSAIIQNFLQSKLHATVPLDGDFLEEPQFSFQGSQDQIQFVAASNSGRLGFLFKRTSPSGPGQPGIISFGGLFSQEG</sequence>
<accession>A0A7Z0MQ27</accession>
<evidence type="ECO:0000313" key="1">
    <source>
        <dbReference type="EMBL" id="NYT47450.1"/>
    </source>
</evidence>
<reference evidence="1 2" key="1">
    <citation type="submission" date="2020-05" db="EMBL/GenBank/DDBJ databases">
        <title>Horizontal transmission and recombination maintain forever young bacterial symbiont genomes.</title>
        <authorList>
            <person name="Russell S.L."/>
            <person name="Pepper-Tunick E."/>
            <person name="Svedberg J."/>
            <person name="Byrne A."/>
            <person name="Ruelas Castillo J."/>
            <person name="Vollmers C."/>
            <person name="Beinart R.A."/>
            <person name="Corbett-Detig R."/>
        </authorList>
    </citation>
    <scope>NUCLEOTIDE SEQUENCE [LARGE SCALE GENOMIC DNA]</scope>
    <source>
        <strain evidence="1">4727-3</strain>
    </source>
</reference>
<protein>
    <submittedName>
        <fullName evidence="1">Uncharacterized protein</fullName>
    </submittedName>
</protein>
<organism evidence="1 2">
    <name type="scientific">Candidatus Methanofishera endochildressiae</name>
    <dbReference type="NCBI Taxonomy" id="2738884"/>
    <lineage>
        <taxon>Bacteria</taxon>
        <taxon>Pseudomonadati</taxon>
        <taxon>Pseudomonadota</taxon>
        <taxon>Gammaproteobacteria</taxon>
        <taxon>Candidatus Methanofishera</taxon>
    </lineage>
</organism>
<gene>
    <name evidence="1" type="ORF">H0A75_07615</name>
</gene>